<dbReference type="Proteomes" id="UP000008820">
    <property type="component" value="Chromosome 2"/>
</dbReference>
<proteinExistence type="inferred from homology"/>
<dbReference type="InParanoid" id="A0A6I8U1A2"/>
<dbReference type="Gene3D" id="3.40.50.300">
    <property type="entry name" value="P-loop containing nucleotide triphosphate hydrolases"/>
    <property type="match status" value="1"/>
</dbReference>
<dbReference type="PANTHER" id="PTHR32046">
    <property type="entry name" value="G DOMAIN-CONTAINING PROTEIN"/>
    <property type="match status" value="1"/>
</dbReference>
<name>A0A6I8U1A2_AEDAE</name>
<evidence type="ECO:0000256" key="1">
    <source>
        <dbReference type="ARBA" id="ARBA00008535"/>
    </source>
</evidence>
<keyword evidence="5" id="KW-1185">Reference proteome</keyword>
<dbReference type="Pfam" id="PF04548">
    <property type="entry name" value="AIG1"/>
    <property type="match status" value="1"/>
</dbReference>
<reference evidence="4" key="2">
    <citation type="submission" date="2020-05" db="UniProtKB">
        <authorList>
            <consortium name="EnsemblMetazoa"/>
        </authorList>
    </citation>
    <scope>IDENTIFICATION</scope>
    <source>
        <strain evidence="4">LVP_AGWG</strain>
    </source>
</reference>
<dbReference type="OrthoDB" id="2386367at2759"/>
<dbReference type="GO" id="GO:0005525">
    <property type="term" value="F:GTP binding"/>
    <property type="evidence" value="ECO:0007669"/>
    <property type="project" value="InterPro"/>
</dbReference>
<evidence type="ECO:0000313" key="4">
    <source>
        <dbReference type="EnsemblMetazoa" id="AAEL023478-PA"/>
    </source>
</evidence>
<dbReference type="SUPFAM" id="SSF52540">
    <property type="entry name" value="P-loop containing nucleoside triphosphate hydrolases"/>
    <property type="match status" value="1"/>
</dbReference>
<sequence>MDFSRQEEKTQEYNIIIIGETGSGKSTLINYLTNFFHGGNLNQLRLSIPSKHYEATEGLNHYEQNVADTSKSQTSKCTEYNFHKDELLFGFIDTPGLCDTEETNNDEKNILEIMQTAVEKGTLVAIMIVVNGTQSRATACLRHALDEMKNMIPDSFLGNIIVVLTNCNRATANFDISQLKPWQVIQQNQFHMNNSILSKPESAWINDPYLKKHIEEDWNESMKTIGRMIDRLKHLGCQATTAFEKMHQQRDQIMSNLHHILNHLGNLQNLQNELDDAELSKRGILKDIKKYSNYKQTREVAYTEIEESQFLSHICASCSRICYEDWVAKASLRGRFTKRLDDWLKYIKGIAKSYLTVLGENYCDKCHCPDHEHYHDHMKPVKKMKTIENIIDEIKASHDHYMQRNVEVDDKISELHDDMAAIKIALHLKEAAILTCCEELKEVCSQFNFVKALSGIIEILKKRASSLRYTSARNDAYDRINNITRVFNDLSSVQSKRKTI</sequence>
<reference evidence="4 5" key="1">
    <citation type="submission" date="2017-06" db="EMBL/GenBank/DDBJ databases">
        <title>Aedes aegypti genome working group (AGWG) sequencing and assembly.</title>
        <authorList>
            <consortium name="Aedes aegypti Genome Working Group (AGWG)"/>
            <person name="Matthews B.J."/>
        </authorList>
    </citation>
    <scope>NUCLEOTIDE SEQUENCE [LARGE SCALE GENOMIC DNA]</scope>
    <source>
        <strain evidence="4 5">LVP_AGWG</strain>
    </source>
</reference>
<dbReference type="PANTHER" id="PTHR32046:SF12">
    <property type="entry name" value="AIG1-TYPE G DOMAIN-CONTAINING PROTEIN"/>
    <property type="match status" value="1"/>
</dbReference>
<dbReference type="InterPro" id="IPR027417">
    <property type="entry name" value="P-loop_NTPase"/>
</dbReference>
<evidence type="ECO:0000313" key="5">
    <source>
        <dbReference type="Proteomes" id="UP000008820"/>
    </source>
</evidence>
<dbReference type="InterPro" id="IPR025662">
    <property type="entry name" value="Sigma_54_int_dom_ATP-bd_1"/>
</dbReference>
<keyword evidence="2" id="KW-0547">Nucleotide-binding</keyword>
<dbReference type="CDD" id="cd00882">
    <property type="entry name" value="Ras_like_GTPase"/>
    <property type="match status" value="1"/>
</dbReference>
<comment type="similarity">
    <text evidence="1">Belongs to the TRAFAC class TrmE-Era-EngA-EngB-Septin-like GTPase superfamily. AIG1/Toc34/Toc159-like paraseptin GTPase family. IAN subfamily.</text>
</comment>
<evidence type="ECO:0000256" key="2">
    <source>
        <dbReference type="ARBA" id="ARBA00022741"/>
    </source>
</evidence>
<dbReference type="PROSITE" id="PS00675">
    <property type="entry name" value="SIGMA54_INTERACT_1"/>
    <property type="match status" value="1"/>
</dbReference>
<gene>
    <name evidence="4" type="primary">110677112</name>
</gene>
<feature type="domain" description="AIG1-type G" evidence="3">
    <location>
        <begin position="14"/>
        <end position="169"/>
    </location>
</feature>
<dbReference type="EnsemblMetazoa" id="AAEL023478-RA">
    <property type="protein sequence ID" value="AAEL023478-PA"/>
    <property type="gene ID" value="AAEL023478"/>
</dbReference>
<organism evidence="4 5">
    <name type="scientific">Aedes aegypti</name>
    <name type="common">Yellowfever mosquito</name>
    <name type="synonym">Culex aegypti</name>
    <dbReference type="NCBI Taxonomy" id="7159"/>
    <lineage>
        <taxon>Eukaryota</taxon>
        <taxon>Metazoa</taxon>
        <taxon>Ecdysozoa</taxon>
        <taxon>Arthropoda</taxon>
        <taxon>Hexapoda</taxon>
        <taxon>Insecta</taxon>
        <taxon>Pterygota</taxon>
        <taxon>Neoptera</taxon>
        <taxon>Endopterygota</taxon>
        <taxon>Diptera</taxon>
        <taxon>Nematocera</taxon>
        <taxon>Culicoidea</taxon>
        <taxon>Culicidae</taxon>
        <taxon>Culicinae</taxon>
        <taxon>Aedini</taxon>
        <taxon>Aedes</taxon>
        <taxon>Stegomyia</taxon>
    </lineage>
</organism>
<dbReference type="InterPro" id="IPR006703">
    <property type="entry name" value="G_AIG1"/>
</dbReference>
<dbReference type="AlphaFoldDB" id="A0A6I8U1A2"/>
<evidence type="ECO:0000259" key="3">
    <source>
        <dbReference type="Pfam" id="PF04548"/>
    </source>
</evidence>
<protein>
    <recommendedName>
        <fullName evidence="3">AIG1-type G domain-containing protein</fullName>
    </recommendedName>
</protein>
<accession>A0A6I8U1A2</accession>